<name>A0A6J8B735_MYTCO</name>
<accession>A0A6J8B735</accession>
<dbReference type="EMBL" id="CACVKT020002568">
    <property type="protein sequence ID" value="CAC5378389.1"/>
    <property type="molecule type" value="Genomic_DNA"/>
</dbReference>
<organism evidence="2 3">
    <name type="scientific">Mytilus coruscus</name>
    <name type="common">Sea mussel</name>
    <dbReference type="NCBI Taxonomy" id="42192"/>
    <lineage>
        <taxon>Eukaryota</taxon>
        <taxon>Metazoa</taxon>
        <taxon>Spiralia</taxon>
        <taxon>Lophotrochozoa</taxon>
        <taxon>Mollusca</taxon>
        <taxon>Bivalvia</taxon>
        <taxon>Autobranchia</taxon>
        <taxon>Pteriomorphia</taxon>
        <taxon>Mytilida</taxon>
        <taxon>Mytiloidea</taxon>
        <taxon>Mytilidae</taxon>
        <taxon>Mytilinae</taxon>
        <taxon>Mytilus</taxon>
    </lineage>
</organism>
<evidence type="ECO:0000313" key="2">
    <source>
        <dbReference type="EMBL" id="CAC5378389.1"/>
    </source>
</evidence>
<reference evidence="2 3" key="1">
    <citation type="submission" date="2020-06" db="EMBL/GenBank/DDBJ databases">
        <authorList>
            <person name="Li R."/>
            <person name="Bekaert M."/>
        </authorList>
    </citation>
    <scope>NUCLEOTIDE SEQUENCE [LARGE SCALE GENOMIC DNA]</scope>
    <source>
        <strain evidence="3">wild</strain>
    </source>
</reference>
<dbReference type="Proteomes" id="UP000507470">
    <property type="component" value="Unassembled WGS sequence"/>
</dbReference>
<gene>
    <name evidence="2" type="ORF">MCOR_14600</name>
</gene>
<dbReference type="AlphaFoldDB" id="A0A6J8B735"/>
<feature type="region of interest" description="Disordered" evidence="1">
    <location>
        <begin position="179"/>
        <end position="223"/>
    </location>
</feature>
<keyword evidence="3" id="KW-1185">Reference proteome</keyword>
<evidence type="ECO:0000256" key="1">
    <source>
        <dbReference type="SAM" id="MobiDB-lite"/>
    </source>
</evidence>
<evidence type="ECO:0000313" key="3">
    <source>
        <dbReference type="Proteomes" id="UP000507470"/>
    </source>
</evidence>
<protein>
    <submittedName>
        <fullName evidence="2">Uncharacterized protein</fullName>
    </submittedName>
</protein>
<proteinExistence type="predicted"/>
<sequence>MEFINNKVLQGISFIYCMLYLKVASTSKNFGKKRKRDEGEIREVVKSRRQLEKELFDGMSQRKEEIVVTGVEVPPLPEDIETQIKNVFSCIRFEGDTWTLCKHFSAPRHTILENSLIRGLEMSMINDVGRNAMAKLVETLLHRNEETKQLINVMNVGGGATSNPSNWLTKYCIDYEQPDEAHHKSSPSSPEKRSSPIKTRSTNDVHGNPRAITSGDSSSETDVYDHKHTFVPDVVVEKISEEKERYRRFLIVEPRAVPEVEVPPCSICACFMFDTIVKPIWARDRAPVFTENLDDTSIDELLNKLEDIDPQNTNNVTVNNVVNDYVNIIRNAAEQANMFVKINDKNV</sequence>